<dbReference type="Pfam" id="PF00005">
    <property type="entry name" value="ABC_tran"/>
    <property type="match status" value="1"/>
</dbReference>
<dbReference type="InterPro" id="IPR027417">
    <property type="entry name" value="P-loop_NTPase"/>
</dbReference>
<evidence type="ECO:0000256" key="1">
    <source>
        <dbReference type="ARBA" id="ARBA00004141"/>
    </source>
</evidence>
<feature type="transmembrane region" description="Helical" evidence="7">
    <location>
        <begin position="738"/>
        <end position="759"/>
    </location>
</feature>
<dbReference type="SUPFAM" id="SSF52540">
    <property type="entry name" value="P-loop containing nucleoside triphosphate hydrolases"/>
    <property type="match status" value="1"/>
</dbReference>
<dbReference type="InterPro" id="IPR003439">
    <property type="entry name" value="ABC_transporter-like_ATP-bd"/>
</dbReference>
<dbReference type="InterPro" id="IPR017871">
    <property type="entry name" value="ABC_transporter-like_CS"/>
</dbReference>
<dbReference type="GO" id="GO:0016887">
    <property type="term" value="F:ATP hydrolysis activity"/>
    <property type="evidence" value="ECO:0007669"/>
    <property type="project" value="InterPro"/>
</dbReference>
<dbReference type="PANTHER" id="PTHR43038">
    <property type="entry name" value="ATP-BINDING CASSETTE, SUB-FAMILY H, MEMBER 1"/>
    <property type="match status" value="1"/>
</dbReference>
<feature type="domain" description="ABC transporter" evidence="8">
    <location>
        <begin position="82"/>
        <end position="315"/>
    </location>
</feature>
<proteinExistence type="predicted"/>
<feature type="transmembrane region" description="Helical" evidence="7">
    <location>
        <begin position="645"/>
        <end position="670"/>
    </location>
</feature>
<evidence type="ECO:0000256" key="6">
    <source>
        <dbReference type="ARBA" id="ARBA00023136"/>
    </source>
</evidence>
<evidence type="ECO:0000256" key="7">
    <source>
        <dbReference type="SAM" id="Phobius"/>
    </source>
</evidence>
<dbReference type="GO" id="GO:0016020">
    <property type="term" value="C:membrane"/>
    <property type="evidence" value="ECO:0007669"/>
    <property type="project" value="UniProtKB-SubCell"/>
</dbReference>
<keyword evidence="2 7" id="KW-0812">Transmembrane</keyword>
<evidence type="ECO:0000256" key="2">
    <source>
        <dbReference type="ARBA" id="ARBA00022692"/>
    </source>
</evidence>
<evidence type="ECO:0000256" key="5">
    <source>
        <dbReference type="ARBA" id="ARBA00022989"/>
    </source>
</evidence>
<dbReference type="Gene3D" id="3.40.50.300">
    <property type="entry name" value="P-loop containing nucleotide triphosphate hydrolases"/>
    <property type="match status" value="1"/>
</dbReference>
<feature type="transmembrane region" description="Helical" evidence="7">
    <location>
        <begin position="677"/>
        <end position="695"/>
    </location>
</feature>
<sequence length="765" mass="85562">MQAPTDQKVGMEMSQRDKINRMFSWSASLTDGSAPNGGGMGDPSPDVVAVNDSKNGIVNPAFNPPSLLTQQSTVWSRKQQAVCVRHAFKHYGSKSNPNHVLSNLNMTVAKGTIYGLLGASGCGKTTLLSCIVGRRRLNTGEIWVLGGKPGTKGSGVPGKRVGYMPQEIALYGEFSIAETMMYFGWIFGMETPEIEDRLQFLLNFLDLPSQARLVKNLSGGQQRRVSFAVALMHDPELLILDEPTAGTDPVLSSIIWTHLIELSNQGKTVIITTHYIEEARQANVVGLMRQGVLLAEDAPERLIAHYNVESLEDVFLCLCNEQEVAPTVEVEPEKKVPFTYPFKEDATNYSMFWPHTKAILYKNLKWITHNWFAFVMLSYALSLACIIESNECLKHYPPQRVGVVNHGENSACVNYDPRGFNCSDMERVDFSCQFLESWRSEKPHIPLSMYKNIEDAMKDGKKRKLVTILEIPYNFTSGILERFHQGMKADSDLIDTASMDIHIDSTDYMAVYRIEQDIRDVFHVVSKDHLQACGYLPRVAKAPPMIIKQDAFFGKNIVYEPYDYSMHIAIACMCSITYLVPLFLLTISLCLEKMSGSYTRVLVGGVRIVEIFAGYVIILVVFNLTNTLSMGFVQFVIYGKPYGNFWLIYTMLQLLGFAGVLFGLFIVVLVNGLAESAGIGIVASLAMYTFTGFYWPIEAAFSPIVGLFSRLIFPMTMVLKAFLSIILKDAGLFDRQVLYGYGICLAHSVLYAGLIYLIIRRRTTL</sequence>
<keyword evidence="5 7" id="KW-1133">Transmembrane helix</keyword>
<dbReference type="PROSITE" id="PS50893">
    <property type="entry name" value="ABC_TRANSPORTER_2"/>
    <property type="match status" value="1"/>
</dbReference>
<protein>
    <submittedName>
        <fullName evidence="9">ABC transporter G family member 23</fullName>
    </submittedName>
</protein>
<dbReference type="GO" id="GO:0140359">
    <property type="term" value="F:ABC-type transporter activity"/>
    <property type="evidence" value="ECO:0007669"/>
    <property type="project" value="InterPro"/>
</dbReference>
<name>A0A8D8PNK7_9HEMI</name>
<keyword evidence="4" id="KW-0067">ATP-binding</keyword>
<dbReference type="InterPro" id="IPR013525">
    <property type="entry name" value="ABC2_TM"/>
</dbReference>
<evidence type="ECO:0000256" key="4">
    <source>
        <dbReference type="ARBA" id="ARBA00022840"/>
    </source>
</evidence>
<dbReference type="PANTHER" id="PTHR43038:SF3">
    <property type="entry name" value="ABC TRANSPORTER G FAMILY MEMBER 20 ISOFORM X1"/>
    <property type="match status" value="1"/>
</dbReference>
<feature type="transmembrane region" description="Helical" evidence="7">
    <location>
        <begin position="601"/>
        <end position="625"/>
    </location>
</feature>
<evidence type="ECO:0000259" key="8">
    <source>
        <dbReference type="PROSITE" id="PS50893"/>
    </source>
</evidence>
<dbReference type="CDD" id="cd03230">
    <property type="entry name" value="ABC_DR_subfamily_A"/>
    <property type="match status" value="1"/>
</dbReference>
<comment type="subcellular location">
    <subcellularLocation>
        <location evidence="1">Membrane</location>
        <topology evidence="1">Multi-pass membrane protein</topology>
    </subcellularLocation>
</comment>
<evidence type="ECO:0000313" key="9">
    <source>
        <dbReference type="EMBL" id="CAG6608140.1"/>
    </source>
</evidence>
<dbReference type="EMBL" id="HBUF01010377">
    <property type="protein sequence ID" value="CAG6608140.1"/>
    <property type="molecule type" value="Transcribed_RNA"/>
</dbReference>
<dbReference type="SMART" id="SM00382">
    <property type="entry name" value="AAA"/>
    <property type="match status" value="1"/>
</dbReference>
<dbReference type="EMBL" id="HBUF01010375">
    <property type="protein sequence ID" value="CAG6608138.1"/>
    <property type="molecule type" value="Transcribed_RNA"/>
</dbReference>
<accession>A0A8D8PNK7</accession>
<keyword evidence="6 7" id="KW-0472">Membrane</keyword>
<dbReference type="Pfam" id="PF12698">
    <property type="entry name" value="ABC2_membrane_3"/>
    <property type="match status" value="1"/>
</dbReference>
<keyword evidence="3" id="KW-0547">Nucleotide-binding</keyword>
<reference evidence="9" key="1">
    <citation type="submission" date="2021-05" db="EMBL/GenBank/DDBJ databases">
        <authorList>
            <person name="Alioto T."/>
            <person name="Alioto T."/>
            <person name="Gomez Garrido J."/>
        </authorList>
    </citation>
    <scope>NUCLEOTIDE SEQUENCE</scope>
</reference>
<dbReference type="PROSITE" id="PS00211">
    <property type="entry name" value="ABC_TRANSPORTER_1"/>
    <property type="match status" value="1"/>
</dbReference>
<feature type="transmembrane region" description="Helical" evidence="7">
    <location>
        <begin position="564"/>
        <end position="589"/>
    </location>
</feature>
<dbReference type="AlphaFoldDB" id="A0A8D8PNK7"/>
<dbReference type="InterPro" id="IPR003593">
    <property type="entry name" value="AAA+_ATPase"/>
</dbReference>
<organism evidence="9">
    <name type="scientific">Cacopsylla melanoneura</name>
    <dbReference type="NCBI Taxonomy" id="428564"/>
    <lineage>
        <taxon>Eukaryota</taxon>
        <taxon>Metazoa</taxon>
        <taxon>Ecdysozoa</taxon>
        <taxon>Arthropoda</taxon>
        <taxon>Hexapoda</taxon>
        <taxon>Insecta</taxon>
        <taxon>Pterygota</taxon>
        <taxon>Neoptera</taxon>
        <taxon>Paraneoptera</taxon>
        <taxon>Hemiptera</taxon>
        <taxon>Sternorrhyncha</taxon>
        <taxon>Psylloidea</taxon>
        <taxon>Psyllidae</taxon>
        <taxon>Psyllinae</taxon>
        <taxon>Cacopsylla</taxon>
    </lineage>
</organism>
<dbReference type="GO" id="GO:0005524">
    <property type="term" value="F:ATP binding"/>
    <property type="evidence" value="ECO:0007669"/>
    <property type="project" value="UniProtKB-KW"/>
</dbReference>
<evidence type="ECO:0000256" key="3">
    <source>
        <dbReference type="ARBA" id="ARBA00022741"/>
    </source>
</evidence>